<feature type="transmembrane region" description="Helical" evidence="4">
    <location>
        <begin position="136"/>
        <end position="154"/>
    </location>
</feature>
<evidence type="ECO:0000313" key="6">
    <source>
        <dbReference type="EMBL" id="CAG9097256.1"/>
    </source>
</evidence>
<name>A0A1I7RQ71_BURXY</name>
<dbReference type="GO" id="GO:0016020">
    <property type="term" value="C:membrane"/>
    <property type="evidence" value="ECO:0007669"/>
    <property type="project" value="UniProtKB-SubCell"/>
</dbReference>
<evidence type="ECO:0000313" key="8">
    <source>
        <dbReference type="Proteomes" id="UP000659654"/>
    </source>
</evidence>
<evidence type="ECO:0000256" key="2">
    <source>
        <dbReference type="ARBA" id="ARBA00022989"/>
    </source>
</evidence>
<dbReference type="EMBL" id="CAJFDI010000002">
    <property type="protein sequence ID" value="CAD5215417.1"/>
    <property type="molecule type" value="Genomic_DNA"/>
</dbReference>
<evidence type="ECO:0000256" key="1">
    <source>
        <dbReference type="ARBA" id="ARBA00022692"/>
    </source>
</evidence>
<dbReference type="Proteomes" id="UP000095284">
    <property type="component" value="Unplaced"/>
</dbReference>
<keyword evidence="2 4" id="KW-1133">Transmembrane helix</keyword>
<dbReference type="PANTHER" id="PTHR12483:SF106">
    <property type="entry name" value="COPPER TRANSPORT PROTEIN"/>
    <property type="match status" value="1"/>
</dbReference>
<reference evidence="6" key="2">
    <citation type="submission" date="2020-08" db="EMBL/GenBank/DDBJ databases">
        <authorList>
            <person name="Kikuchi T."/>
        </authorList>
    </citation>
    <scope>NUCLEOTIDE SEQUENCE</scope>
    <source>
        <strain evidence="5">Ka4C1</strain>
    </source>
</reference>
<dbReference type="eggNOG" id="KOG3386">
    <property type="taxonomic scope" value="Eukaryota"/>
</dbReference>
<protein>
    <recommendedName>
        <fullName evidence="4">Copper transport protein</fullName>
    </recommendedName>
</protein>
<dbReference type="EMBL" id="CAJFCV020000002">
    <property type="protein sequence ID" value="CAG9097256.1"/>
    <property type="molecule type" value="Genomic_DNA"/>
</dbReference>
<dbReference type="InterPro" id="IPR007274">
    <property type="entry name" value="Cop_transporter"/>
</dbReference>
<dbReference type="Pfam" id="PF04145">
    <property type="entry name" value="Ctr"/>
    <property type="match status" value="1"/>
</dbReference>
<dbReference type="OrthoDB" id="161814at2759"/>
<keyword evidence="4" id="KW-0187">Copper transport</keyword>
<keyword evidence="4" id="KW-0813">Transport</keyword>
<gene>
    <name evidence="5" type="ORF">BXYJ_LOCUS4019</name>
</gene>
<keyword evidence="4" id="KW-0186">Copper</keyword>
<keyword evidence="4" id="KW-0406">Ion transport</keyword>
<evidence type="ECO:0000256" key="3">
    <source>
        <dbReference type="ARBA" id="ARBA00023136"/>
    </source>
</evidence>
<comment type="similarity">
    <text evidence="4">Belongs to the copper transporter (Ctr) (TC 1.A.56) family. SLC31A subfamily.</text>
</comment>
<evidence type="ECO:0000256" key="4">
    <source>
        <dbReference type="RuleBase" id="RU367022"/>
    </source>
</evidence>
<dbReference type="Proteomes" id="UP000582659">
    <property type="component" value="Unassembled WGS sequence"/>
</dbReference>
<evidence type="ECO:0000313" key="5">
    <source>
        <dbReference type="EMBL" id="CAD5215417.1"/>
    </source>
</evidence>
<dbReference type="Proteomes" id="UP000659654">
    <property type="component" value="Unassembled WGS sequence"/>
</dbReference>
<feature type="transmembrane region" description="Helical" evidence="4">
    <location>
        <begin position="30"/>
        <end position="52"/>
    </location>
</feature>
<dbReference type="WBParaSite" id="BXY_0286300.1">
    <property type="protein sequence ID" value="BXY_0286300.1"/>
    <property type="gene ID" value="BXY_0286300"/>
</dbReference>
<keyword evidence="1 4" id="KW-0812">Transmembrane</keyword>
<dbReference type="PANTHER" id="PTHR12483">
    <property type="entry name" value="SOLUTE CARRIER FAMILY 31 COPPER TRANSPORTERS"/>
    <property type="match status" value="1"/>
</dbReference>
<evidence type="ECO:0000313" key="7">
    <source>
        <dbReference type="Proteomes" id="UP000095284"/>
    </source>
</evidence>
<keyword evidence="3 4" id="KW-0472">Membrane</keyword>
<feature type="transmembrane region" description="Helical" evidence="4">
    <location>
        <begin position="108"/>
        <end position="130"/>
    </location>
</feature>
<evidence type="ECO:0000313" key="9">
    <source>
        <dbReference type="WBParaSite" id="BXY_0286300.1"/>
    </source>
</evidence>
<dbReference type="GO" id="GO:0005375">
    <property type="term" value="F:copper ion transmembrane transporter activity"/>
    <property type="evidence" value="ECO:0007669"/>
    <property type="project" value="UniProtKB-UniRule"/>
</dbReference>
<comment type="subcellular location">
    <subcellularLocation>
        <location evidence="4">Membrane</location>
        <topology evidence="4">Multi-pass membrane protein</topology>
    </subcellularLocation>
</comment>
<reference evidence="9" key="1">
    <citation type="submission" date="2016-11" db="UniProtKB">
        <authorList>
            <consortium name="WormBaseParasite"/>
        </authorList>
    </citation>
    <scope>IDENTIFICATION</scope>
</reference>
<proteinExistence type="inferred from homology"/>
<sequence>MLIVSASNEPMQEPTNLLHFNEREFILFDFWKVGTAFGMFGSMMIVFLIAILHEAVIGTRVFVLRENIPLSTYSTEQLYENTINQRVEENAPRGIRGVFRRISSAFTWFRIGNSVLYGVQWMLMALLILFITTFNIWIIIAVLLGKIVGHFIFLGSARVSEQSLILEGGVVRESPIPERRICA</sequence>
<keyword evidence="8" id="KW-1185">Reference proteome</keyword>
<accession>A0A1I7RQ71</accession>
<dbReference type="AlphaFoldDB" id="A0A1I7RQ71"/>
<organism evidence="7 9">
    <name type="scientific">Bursaphelenchus xylophilus</name>
    <name type="common">Pinewood nematode worm</name>
    <name type="synonym">Aphelenchoides xylophilus</name>
    <dbReference type="NCBI Taxonomy" id="6326"/>
    <lineage>
        <taxon>Eukaryota</taxon>
        <taxon>Metazoa</taxon>
        <taxon>Ecdysozoa</taxon>
        <taxon>Nematoda</taxon>
        <taxon>Chromadorea</taxon>
        <taxon>Rhabditida</taxon>
        <taxon>Tylenchina</taxon>
        <taxon>Tylenchomorpha</taxon>
        <taxon>Aphelenchoidea</taxon>
        <taxon>Aphelenchoididae</taxon>
        <taxon>Bursaphelenchus</taxon>
    </lineage>
</organism>